<protein>
    <submittedName>
        <fullName evidence="2">Uncharacterized protein</fullName>
    </submittedName>
</protein>
<dbReference type="EMBL" id="JAQQDH010000049">
    <property type="protein sequence ID" value="MFM0448726.1"/>
    <property type="molecule type" value="Genomic_DNA"/>
</dbReference>
<name>A0ABW9CAW9_9BURK</name>
<organism evidence="2 3">
    <name type="scientific">Paraburkholderia strydomiana</name>
    <dbReference type="NCBI Taxonomy" id="1245417"/>
    <lineage>
        <taxon>Bacteria</taxon>
        <taxon>Pseudomonadati</taxon>
        <taxon>Pseudomonadota</taxon>
        <taxon>Betaproteobacteria</taxon>
        <taxon>Burkholderiales</taxon>
        <taxon>Burkholderiaceae</taxon>
        <taxon>Paraburkholderia</taxon>
    </lineage>
</organism>
<dbReference type="Proteomes" id="UP001629288">
    <property type="component" value="Unassembled WGS sequence"/>
</dbReference>
<evidence type="ECO:0000256" key="1">
    <source>
        <dbReference type="SAM" id="MobiDB-lite"/>
    </source>
</evidence>
<dbReference type="RefSeq" id="WP_408131979.1">
    <property type="nucleotide sequence ID" value="NZ_JAQQDD010000062.1"/>
</dbReference>
<evidence type="ECO:0000313" key="3">
    <source>
        <dbReference type="Proteomes" id="UP001629288"/>
    </source>
</evidence>
<evidence type="ECO:0000313" key="2">
    <source>
        <dbReference type="EMBL" id="MFM0448726.1"/>
    </source>
</evidence>
<comment type="caution">
    <text evidence="2">The sequence shown here is derived from an EMBL/GenBank/DDBJ whole genome shotgun (WGS) entry which is preliminary data.</text>
</comment>
<sequence>MKVKVSKRGNRFEADPVHLPGTPPVGKGDTIMEALGDFLHHYRAELGVEIELDASAVDAEQQRRDAALAQR</sequence>
<proteinExistence type="predicted"/>
<feature type="region of interest" description="Disordered" evidence="1">
    <location>
        <begin position="1"/>
        <end position="25"/>
    </location>
</feature>
<gene>
    <name evidence="2" type="ORF">PQR00_34710</name>
</gene>
<reference evidence="2 3" key="1">
    <citation type="journal article" date="2024" name="Chem. Sci.">
        <title>Discovery of megapolipeptins by genome mining of a Burkholderiales bacteria collection.</title>
        <authorList>
            <person name="Paulo B.S."/>
            <person name="Recchia M.J.J."/>
            <person name="Lee S."/>
            <person name="Fergusson C.H."/>
            <person name="Romanowski S.B."/>
            <person name="Hernandez A."/>
            <person name="Krull N."/>
            <person name="Liu D.Y."/>
            <person name="Cavanagh H."/>
            <person name="Bos A."/>
            <person name="Gray C.A."/>
            <person name="Murphy B.T."/>
            <person name="Linington R.G."/>
            <person name="Eustaquio A.S."/>
        </authorList>
    </citation>
    <scope>NUCLEOTIDE SEQUENCE [LARGE SCALE GENOMIC DNA]</scope>
    <source>
        <strain evidence="2 3">RL17-379-BIB-C</strain>
    </source>
</reference>
<keyword evidence="3" id="KW-1185">Reference proteome</keyword>
<accession>A0ABW9CAW9</accession>